<dbReference type="InterPro" id="IPR012944">
    <property type="entry name" value="SusD_RagB_dom"/>
</dbReference>
<evidence type="ECO:0000256" key="5">
    <source>
        <dbReference type="ARBA" id="ARBA00023237"/>
    </source>
</evidence>
<reference evidence="8 9" key="1">
    <citation type="submission" date="2020-07" db="EMBL/GenBank/DDBJ databases">
        <title>Genomic Encyclopedia of Type Strains, Phase IV (KMG-IV): sequencing the most valuable type-strain genomes for metagenomic binning, comparative biology and taxonomic classification.</title>
        <authorList>
            <person name="Goeker M."/>
        </authorList>
    </citation>
    <scope>NUCLEOTIDE SEQUENCE [LARGE SCALE GENOMIC DNA]</scope>
    <source>
        <strain evidence="8 9">DSM 23697</strain>
    </source>
</reference>
<accession>A0A8E2A0L2</accession>
<keyword evidence="5" id="KW-0998">Cell outer membrane</keyword>
<feature type="domain" description="SusD-like N-terminal" evidence="7">
    <location>
        <begin position="47"/>
        <end position="224"/>
    </location>
</feature>
<dbReference type="PROSITE" id="PS51257">
    <property type="entry name" value="PROKAR_LIPOPROTEIN"/>
    <property type="match status" value="1"/>
</dbReference>
<dbReference type="Pfam" id="PF07980">
    <property type="entry name" value="SusD_RagB"/>
    <property type="match status" value="1"/>
</dbReference>
<dbReference type="GO" id="GO:0009279">
    <property type="term" value="C:cell outer membrane"/>
    <property type="evidence" value="ECO:0007669"/>
    <property type="project" value="UniProtKB-SubCell"/>
</dbReference>
<evidence type="ECO:0000313" key="8">
    <source>
        <dbReference type="EMBL" id="NYI50071.1"/>
    </source>
</evidence>
<dbReference type="EMBL" id="JACCCY010000003">
    <property type="protein sequence ID" value="NYI50071.1"/>
    <property type="molecule type" value="Genomic_DNA"/>
</dbReference>
<evidence type="ECO:0000256" key="2">
    <source>
        <dbReference type="ARBA" id="ARBA00006275"/>
    </source>
</evidence>
<keyword evidence="4" id="KW-0472">Membrane</keyword>
<keyword evidence="9" id="KW-1185">Reference proteome</keyword>
<evidence type="ECO:0000256" key="4">
    <source>
        <dbReference type="ARBA" id="ARBA00023136"/>
    </source>
</evidence>
<dbReference type="InterPro" id="IPR033985">
    <property type="entry name" value="SusD-like_N"/>
</dbReference>
<comment type="similarity">
    <text evidence="2">Belongs to the SusD family.</text>
</comment>
<dbReference type="RefSeq" id="WP_179399731.1">
    <property type="nucleotide sequence ID" value="NZ_JACCCY010000003.1"/>
</dbReference>
<dbReference type="Pfam" id="PF14322">
    <property type="entry name" value="SusD-like_3"/>
    <property type="match status" value="1"/>
</dbReference>
<organism evidence="8 9">
    <name type="scientific">Macellibacteroides fermentans</name>
    <dbReference type="NCBI Taxonomy" id="879969"/>
    <lineage>
        <taxon>Bacteria</taxon>
        <taxon>Pseudomonadati</taxon>
        <taxon>Bacteroidota</taxon>
        <taxon>Bacteroidia</taxon>
        <taxon>Bacteroidales</taxon>
        <taxon>Porphyromonadaceae</taxon>
        <taxon>Macellibacteroides</taxon>
    </lineage>
</organism>
<proteinExistence type="inferred from homology"/>
<dbReference type="Gene3D" id="1.25.40.390">
    <property type="match status" value="1"/>
</dbReference>
<dbReference type="InterPro" id="IPR011990">
    <property type="entry name" value="TPR-like_helical_dom_sf"/>
</dbReference>
<keyword evidence="3" id="KW-0732">Signal</keyword>
<comment type="subcellular location">
    <subcellularLocation>
        <location evidence="1">Cell outer membrane</location>
    </subcellularLocation>
</comment>
<evidence type="ECO:0000256" key="1">
    <source>
        <dbReference type="ARBA" id="ARBA00004442"/>
    </source>
</evidence>
<evidence type="ECO:0000259" key="6">
    <source>
        <dbReference type="Pfam" id="PF07980"/>
    </source>
</evidence>
<feature type="domain" description="RagB/SusD" evidence="6">
    <location>
        <begin position="351"/>
        <end position="502"/>
    </location>
</feature>
<name>A0A8E2A0L2_9PORP</name>
<dbReference type="SUPFAM" id="SSF48452">
    <property type="entry name" value="TPR-like"/>
    <property type="match status" value="1"/>
</dbReference>
<evidence type="ECO:0008006" key="10">
    <source>
        <dbReference type="Google" id="ProtNLM"/>
    </source>
</evidence>
<evidence type="ECO:0000313" key="9">
    <source>
        <dbReference type="Proteomes" id="UP000574332"/>
    </source>
</evidence>
<sequence length="504" mass="57458">MKPINNFLIFIFLILTFSSCGDDFLSLSSKDTVTESAFFITQEDAYSALAGVYATLQNEATFTNVRNAADIEWAITGDLYEMDRSANRIELHSLRFPASNTILRDIYQNSYLGISRANVVVDKISKSPISQETKDQIIGQALFIRGLYYYNLVHFFGGVPLITTPLSASDDLQLPRNSADEVWDQVEKDMIDASSLLPIKWDNDIDKGRVTKTSAWGFLVKAFLWREKWDDAIIYSEKIVSSGQHSLIETGFRDIFREENENNAEMVFSTQFSTLQGEQNNLVARTAPRGAPSKYTGPAAWSNFVPNRHWVNAMEKNTDNTIKDDRYSVILGPTEIHPENGYQLPAVPPAGMTKTGYIVTKYWFMPPIQNSGINAPILRYSEVLLNYAEALNEKGKSDDAMRLVNQVRIRAKLEPKSVNLSKELVLDAIFEERRFEFIWEPTGGFNDLNRRGRFIEFIKKNRPDFQELGIDAKPWLHTKPILFPIPTEAWTKNRALVQNPHYTF</sequence>
<dbReference type="AlphaFoldDB" id="A0A8E2A0L2"/>
<dbReference type="Proteomes" id="UP000574332">
    <property type="component" value="Unassembled WGS sequence"/>
</dbReference>
<comment type="caution">
    <text evidence="8">The sequence shown here is derived from an EMBL/GenBank/DDBJ whole genome shotgun (WGS) entry which is preliminary data.</text>
</comment>
<evidence type="ECO:0000259" key="7">
    <source>
        <dbReference type="Pfam" id="PF14322"/>
    </source>
</evidence>
<dbReference type="CDD" id="cd08977">
    <property type="entry name" value="SusD"/>
    <property type="match status" value="1"/>
</dbReference>
<gene>
    <name evidence="8" type="ORF">F5613_002201</name>
</gene>
<protein>
    <recommendedName>
        <fullName evidence="10">RagB/SusD family nutrient uptake outer membrane protein</fullName>
    </recommendedName>
</protein>
<evidence type="ECO:0000256" key="3">
    <source>
        <dbReference type="ARBA" id="ARBA00022729"/>
    </source>
</evidence>